<name>A0A508A3Y2_9FLAO</name>
<sequence>MAVNKLFLTDVYNDDYKLIAIHSSLEAYKLAFFINQYLEIQLKREEVDVDFTHEHSIGFYPLYYHYCTATGCDFNLVANKCRANATNLQSNGSLFPKSGSAQLTYLVPEYKWADFFFKIDDFSKLVNVPSLVEKINTIKQVVTAYEVVTSTLKSKQNLIFN</sequence>
<comment type="caution">
    <text evidence="1">The sequence shown here is derived from an EMBL/GenBank/DDBJ whole genome shotgun (WGS) entry which is preliminary data.</text>
</comment>
<dbReference type="Proteomes" id="UP000317169">
    <property type="component" value="Unassembled WGS sequence"/>
</dbReference>
<dbReference type="InterPro" id="IPR047690">
    <property type="entry name" value="IPExxxVDY_fam"/>
</dbReference>
<evidence type="ECO:0000313" key="2">
    <source>
        <dbReference type="Proteomes" id="UP000317169"/>
    </source>
</evidence>
<organism evidence="1 2">
    <name type="scientific">Haloflavibacter putidus</name>
    <dbReference type="NCBI Taxonomy" id="2576776"/>
    <lineage>
        <taxon>Bacteria</taxon>
        <taxon>Pseudomonadati</taxon>
        <taxon>Bacteroidota</taxon>
        <taxon>Flavobacteriia</taxon>
        <taxon>Flavobacteriales</taxon>
        <taxon>Flavobacteriaceae</taxon>
        <taxon>Haloflavibacter</taxon>
    </lineage>
</organism>
<evidence type="ECO:0000313" key="1">
    <source>
        <dbReference type="EMBL" id="TQD40572.1"/>
    </source>
</evidence>
<keyword evidence="2" id="KW-1185">Reference proteome</keyword>
<gene>
    <name evidence="1" type="ORF">FKR84_00930</name>
</gene>
<dbReference type="EMBL" id="VIAR01000001">
    <property type="protein sequence ID" value="TQD40572.1"/>
    <property type="molecule type" value="Genomic_DNA"/>
</dbReference>
<proteinExistence type="predicted"/>
<protein>
    <submittedName>
        <fullName evidence="1">IPExxxVDY family protein</fullName>
    </submittedName>
</protein>
<dbReference type="RefSeq" id="WP_141420304.1">
    <property type="nucleotide sequence ID" value="NZ_VIAR01000001.1"/>
</dbReference>
<dbReference type="OrthoDB" id="676614at2"/>
<dbReference type="AlphaFoldDB" id="A0A508A3Y2"/>
<dbReference type="NCBIfam" id="NF033205">
    <property type="entry name" value="IPExxxVDY"/>
    <property type="match status" value="1"/>
</dbReference>
<accession>A0A508A3Y2</accession>
<reference evidence="1 2" key="1">
    <citation type="submission" date="2019-06" db="EMBL/GenBank/DDBJ databases">
        <title>Flavibacter putida gen. nov., sp. nov., a novel marine bacterium of the family Flavobacteriaceae isolated from coastal seawater.</title>
        <authorList>
            <person name="Feng X."/>
        </authorList>
    </citation>
    <scope>NUCLEOTIDE SEQUENCE [LARGE SCALE GENOMIC DNA]</scope>
    <source>
        <strain evidence="1 2">PLHSN227</strain>
    </source>
</reference>